<comment type="function">
    <text evidence="11">Cadherins are calcium-dependent cell adhesion proteins.</text>
</comment>
<feature type="domain" description="Cadherin" evidence="15">
    <location>
        <begin position="808"/>
        <end position="915"/>
    </location>
</feature>
<comment type="caution">
    <text evidence="9">Lacks conserved residue(s) required for the propagation of feature annotation.</text>
</comment>
<dbReference type="Gene3D" id="2.10.25.10">
    <property type="entry name" value="Laminin"/>
    <property type="match status" value="3"/>
</dbReference>
<dbReference type="SMART" id="SM00179">
    <property type="entry name" value="EGF_CA"/>
    <property type="match status" value="4"/>
</dbReference>
<evidence type="ECO:0000256" key="5">
    <source>
        <dbReference type="ARBA" id="ARBA00022989"/>
    </source>
</evidence>
<dbReference type="CDD" id="cd00054">
    <property type="entry name" value="EGF_CA"/>
    <property type="match status" value="3"/>
</dbReference>
<dbReference type="InterPro" id="IPR000233">
    <property type="entry name" value="Cadherin_Y-type_LIR"/>
</dbReference>
<evidence type="ECO:0000256" key="10">
    <source>
        <dbReference type="RuleBase" id="RU003318"/>
    </source>
</evidence>
<evidence type="ECO:0000256" key="7">
    <source>
        <dbReference type="ARBA" id="ARBA00023157"/>
    </source>
</evidence>
<proteinExistence type="predicted"/>
<dbReference type="InterPro" id="IPR020894">
    <property type="entry name" value="Cadherin_CS"/>
</dbReference>
<dbReference type="PROSITE" id="PS50268">
    <property type="entry name" value="CADHERIN_2"/>
    <property type="match status" value="14"/>
</dbReference>
<feature type="domain" description="Cadherin" evidence="15">
    <location>
        <begin position="261"/>
        <end position="360"/>
    </location>
</feature>
<dbReference type="SMART" id="SM00181">
    <property type="entry name" value="EGF"/>
    <property type="match status" value="4"/>
</dbReference>
<keyword evidence="10" id="KW-0130">Cell adhesion</keyword>
<feature type="disulfide bond" evidence="9">
    <location>
        <begin position="1878"/>
        <end position="1887"/>
    </location>
</feature>
<dbReference type="PROSITE" id="PS00232">
    <property type="entry name" value="CADHERIN_1"/>
    <property type="match status" value="5"/>
</dbReference>
<feature type="transmembrane region" description="Helical" evidence="12">
    <location>
        <begin position="2423"/>
        <end position="2445"/>
    </location>
</feature>
<dbReference type="SUPFAM" id="SSF49899">
    <property type="entry name" value="Concanavalin A-like lectins/glucanases"/>
    <property type="match status" value="2"/>
</dbReference>
<dbReference type="Gene3D" id="4.10.900.10">
    <property type="entry name" value="TCF3-CBD (Catenin binding domain)"/>
    <property type="match status" value="1"/>
</dbReference>
<dbReference type="Pfam" id="PF02210">
    <property type="entry name" value="Laminin_G_2"/>
    <property type="match status" value="2"/>
</dbReference>
<keyword evidence="4 8" id="KW-0106">Calcium</keyword>
<feature type="domain" description="Cadherin" evidence="15">
    <location>
        <begin position="1473"/>
        <end position="1592"/>
    </location>
</feature>
<dbReference type="PRINTS" id="PR00205">
    <property type="entry name" value="CADHERIN"/>
</dbReference>
<evidence type="ECO:0000259" key="14">
    <source>
        <dbReference type="PROSITE" id="PS50026"/>
    </source>
</evidence>
<reference evidence="16 17" key="1">
    <citation type="submission" date="2020-10" db="EMBL/GenBank/DDBJ databases">
        <authorList>
            <person name="Klimov P.B."/>
            <person name="Dyachkov S.M."/>
            <person name="Chetverikov P.E."/>
        </authorList>
    </citation>
    <scope>NUCLEOTIDE SEQUENCE [LARGE SCALE GENOMIC DNA]</scope>
    <source>
        <strain evidence="16">BMOC 18-1129-001#AD2665</strain>
        <tissue evidence="16">Entire mites</tissue>
    </source>
</reference>
<dbReference type="Pfam" id="PF24811">
    <property type="entry name" value="Ig_Shg"/>
    <property type="match status" value="1"/>
</dbReference>
<dbReference type="InterPro" id="IPR001881">
    <property type="entry name" value="EGF-like_Ca-bd_dom"/>
</dbReference>
<feature type="domain" description="Cadherin" evidence="15">
    <location>
        <begin position="1368"/>
        <end position="1473"/>
    </location>
</feature>
<evidence type="ECO:0000313" key="17">
    <source>
        <dbReference type="Proteomes" id="UP000825002"/>
    </source>
</evidence>
<evidence type="ECO:0000313" key="16">
    <source>
        <dbReference type="EMBL" id="KAG9510290.1"/>
    </source>
</evidence>
<dbReference type="SMART" id="SM00282">
    <property type="entry name" value="LamG"/>
    <property type="match status" value="2"/>
</dbReference>
<feature type="domain" description="Cadherin" evidence="15">
    <location>
        <begin position="1137"/>
        <end position="1247"/>
    </location>
</feature>
<evidence type="ECO:0000256" key="11">
    <source>
        <dbReference type="RuleBase" id="RU004357"/>
    </source>
</evidence>
<dbReference type="InterPro" id="IPR000742">
    <property type="entry name" value="EGF"/>
</dbReference>
<feature type="disulfide bond" evidence="9">
    <location>
        <begin position="2126"/>
        <end position="2135"/>
    </location>
</feature>
<evidence type="ECO:0000256" key="1">
    <source>
        <dbReference type="ARBA" id="ARBA00004167"/>
    </source>
</evidence>
<sequence length="2617" mass="291406">MQTNLAKNVYVAILSFSLSLLVSLCAPLLTTTSLGVVSAARAPYFVNRPTPFNTVVSVKALPGTVVYKLQARGEEIGHNIRYILTRDRTGGRFEVDERTGEIRTKGTQPFDLDKEYLIYVKAQDFNQPLENRGHASTDEVKVSIMGGRRPPQFYMEKYAKTIPEDFKKDADVIDIKAKSFADREIKYTLTRIGSKGVGTFTIDPNTGRVKLAKELDYEDSRQAKVHQLQVEAAEDSGGLTSKVDLIISISDVNDNAPRFELPDYQVYNVKEDVKPGHPVTRILATDADSGANAEIQYSLDRSEFIIDAKGNIKTTRRLDADVNNTYVLTVKATDKGTPPLVGSATVRIYTENTNDEAPKFSQEVYTPNVDENAGPKTLVTTVVASDKDGDNVFFGFAPGSRNPMFQIDERTGVIRLSNGPIVLDKDKYELNVTAKDDGHCCPDGDKTIHVSTAVVVVFITDVNDNKPQFEDCSSLTGSIQEGAPSGTSVITVKATDQDKGHNGEVRYSIVQQPNQKGTKFLIDERTGEIKSNKVFDREGDDGRFVSITVKAVDRGTPPLEGVCSFKVEITDLNDNPPLFDRQEYHENVRQDTPTNAHILRVSASDEDADLNGAITYSLAQTSSGGSDNEYFSINSDSGWITLRKPLDRDSYRMTAIAMDRGTTVNKASVEVVIDVVDRANNPPIWDRSVYITPLIKENADIGTKITSIKASSGIPSNPTVFYTLIKGSTEQTNKRDTFYLNQRSDGIHTWADILLNYHLDYEKIQQYNLTVRVENDGAQQLASECTVFVQLEDVNDEIPLFIEREQQTVSEGMPTGTRVTQVQAIDKDGTSPNNKVYYELVDGESNSFFWIDRNTGDIYTKVEFDREEKQAYAVSVKAYDGAPSNRPNVRQGDPNSVTKSIRIGIGDKNDNPPYFDQALYEAEVNEDEDIQHTVITVTAKDKDESSKLRYEMTKGNIGGAFAVNNETGAIYVAGPLDYELRKEYKLVLVASDNLNENSTTVVIRVKDVNDNPPTFDRPTYQATIVEGDDKNLPKKILQVTATDGDRDRPQNIVYFLTDQGSPGSVSESRDKGKYFSINSTSGEINVEKALDRDAPHGRSQWRFTVYAEDEGGHNGLVGYADVLVNLKDINDNAPFFPNSAYVGEVIENGVAGLGVMTITASDYDDPNEGQNAKLKYAIEQNQVNENGDLIFKIDEETGVISTNVCCLDRETNPDYTIKVTATDGGGLVGSVAVMIRVKDVNDKPPKFTKKEWFVEVDETESDKIQETPIALISVYDEDLLETNRFSYKVLDNGDFGSDKFTMVTNSDGTGSLKVAKPLDFEDLQQRYGFNITISVNDQGIDDLSPDHSDTAKVFIRLRDINDNRPIFVNQLIDVAVKEDSPINTWLANFTATDPDQGGLSKVTYAIDRSSNKRKQFRIHPEKGSVFIQRELDREHMSRHFVKILAKDDGFPSKTATATLTVIVEDVNDNEPKFLKDYRPIIYENQSPQRIEEILAADADDRHAGNGPPFQFSLDPNAASIIKTNFDVQQDLSQANSDGVAIVSSRTKLDREHQKEYHLPIIIKDNGAPSLSGTSTLTVIVGDVNDNRMHPGSKTIFVYNYKGQYQNIPIGRVHVEDPDDWDLPDKSFYWENTIAHPNFDLDPNNGTIFMRNVTEGTYLLRFHVYDRIFSQDVTANVTVNVRNLPDEAVFNSGSIRMSGITDEDFIRIWDWKSQRQVQSKYDLFRETLSKILKASTDNIDIFSVMTTYKKGHPPETDVRFAAHGSPYHKAVFLDGYVALNRRAIEKELGVNITMVGIDECLNEFGPCDGSCHNTLKIEPFPYVVNANRTALVGVHSKVVPKCECNARKLDEIEGCDSQPQICQNGGRCVMQNRIATCECPEGYTGPQCQLTSRSFDGQESWAWFAPLEQCEESHLSIEILTESANGLILYNGPVDAPQDGLHVYEDFISLELYNGRPKLIIDLGSGTSQIEVQTPHELSDGEWHRLDVFWNREEARLVVDRCEQAKVDDDVDPPRMDRSQCEGKANIRPYNEFLNVNTPLQLGGAWHIDVSVYFKNWFHLHGRTPFKGCMQNLIHNSRLYDLGTAAGAMGSLPGCSILEERCQANSLAKSCQHGQCIGNYRSASCVCDPGFMGPRCNIPTPVKMFQQSSFMRYALSFDPNPFKTDIQMRFRTRKSAGELVRLTGSKNREYAVLELKDKHLQFRYQLNGLKSAKETSLELPGYPVNDGQWHTVHVTRYGSTATIEVDRGGGRRFNETTSFEGHQYMSLSKQNLMTVGGEVSYGGPGTWLIENGLVDTCVSDIRLEQRHLPMENGSENAAVTEYRNIIDGCPSTSQCSERRSICSPPFVCVDLWNHYECMCPAGLIPSEDGNCTDDNECLNDPCANGGTCLNLDNGQGFYCVCPEEYSGDLCNASKQEKVMRLSSIALAAIMICIANVFILAVVLYAFAKSKRLDQKYGQNDLDDDVRENIISYDDEGGGEDDMHAYDITPLRIPVDATGTPISTSGKTMFGRPGILKDMRHHDDVYGTSGTDYGGGRYFEPDDAVARAASVTDPKPVAQQTDDLRNYTYEGCGSTAGSLSSLASGGEDQELDFDYLNRWGPRFERLAHFYGQSDNPRNT</sequence>
<feature type="domain" description="Laminin G" evidence="13">
    <location>
        <begin position="1890"/>
        <end position="2094"/>
    </location>
</feature>
<feature type="domain" description="Cadherin" evidence="15">
    <location>
        <begin position="471"/>
        <end position="579"/>
    </location>
</feature>
<feature type="domain" description="Cadherin" evidence="15">
    <location>
        <begin position="1016"/>
        <end position="1136"/>
    </location>
</feature>
<accession>A0ABQ7SA35</accession>
<dbReference type="PANTHER" id="PTHR24027:SF438">
    <property type="entry name" value="CADHERIN 23"/>
    <property type="match status" value="1"/>
</dbReference>
<dbReference type="InterPro" id="IPR056370">
    <property type="entry name" value="Shg-like_Ig-like"/>
</dbReference>
<feature type="domain" description="Cadherin" evidence="15">
    <location>
        <begin position="48"/>
        <end position="153"/>
    </location>
</feature>
<dbReference type="SMART" id="SM00112">
    <property type="entry name" value="CA"/>
    <property type="match status" value="14"/>
</dbReference>
<dbReference type="PROSITE" id="PS00022">
    <property type="entry name" value="EGF_1"/>
    <property type="match status" value="3"/>
</dbReference>
<dbReference type="CDD" id="cd00110">
    <property type="entry name" value="LamG"/>
    <property type="match status" value="2"/>
</dbReference>
<dbReference type="InterPro" id="IPR013320">
    <property type="entry name" value="ConA-like_dom_sf"/>
</dbReference>
<protein>
    <submittedName>
        <fullName evidence="16">Neural-cadherin</fullName>
    </submittedName>
</protein>
<feature type="domain" description="Cadherin" evidence="15">
    <location>
        <begin position="916"/>
        <end position="1015"/>
    </location>
</feature>
<evidence type="ECO:0000256" key="2">
    <source>
        <dbReference type="ARBA" id="ARBA00022692"/>
    </source>
</evidence>
<dbReference type="Gene3D" id="2.60.120.200">
    <property type="match status" value="2"/>
</dbReference>
<dbReference type="PROSITE" id="PS01186">
    <property type="entry name" value="EGF_2"/>
    <property type="match status" value="2"/>
</dbReference>
<keyword evidence="2 10" id="KW-0812">Transmembrane</keyword>
<feature type="domain" description="Cadherin" evidence="15">
    <location>
        <begin position="169"/>
        <end position="259"/>
    </location>
</feature>
<name>A0ABQ7SA35_9ACAR</name>
<dbReference type="InterPro" id="IPR015919">
    <property type="entry name" value="Cadherin-like_sf"/>
</dbReference>
<feature type="domain" description="Cadherin" evidence="15">
    <location>
        <begin position="361"/>
        <end position="469"/>
    </location>
</feature>
<dbReference type="InterPro" id="IPR039808">
    <property type="entry name" value="Cadherin"/>
</dbReference>
<dbReference type="SUPFAM" id="SSF49313">
    <property type="entry name" value="Cadherin-like"/>
    <property type="match status" value="15"/>
</dbReference>
<keyword evidence="3" id="KW-0677">Repeat</keyword>
<dbReference type="PROSITE" id="PS50026">
    <property type="entry name" value="EGF_3"/>
    <property type="match status" value="3"/>
</dbReference>
<dbReference type="Gene3D" id="2.60.40.60">
    <property type="entry name" value="Cadherins"/>
    <property type="match status" value="14"/>
</dbReference>
<organism evidence="16 17">
    <name type="scientific">Fragariocoptes setiger</name>
    <dbReference type="NCBI Taxonomy" id="1670756"/>
    <lineage>
        <taxon>Eukaryota</taxon>
        <taxon>Metazoa</taxon>
        <taxon>Ecdysozoa</taxon>
        <taxon>Arthropoda</taxon>
        <taxon>Chelicerata</taxon>
        <taxon>Arachnida</taxon>
        <taxon>Acari</taxon>
        <taxon>Acariformes</taxon>
        <taxon>Trombidiformes</taxon>
        <taxon>Prostigmata</taxon>
        <taxon>Eupodina</taxon>
        <taxon>Eriophyoidea</taxon>
        <taxon>Phytoptidae</taxon>
        <taxon>Fragariocoptes</taxon>
    </lineage>
</organism>
<gene>
    <name evidence="16" type="primary">CadN</name>
    <name evidence="16" type="ORF">GZH46_01172</name>
</gene>
<dbReference type="Pfam" id="PF00008">
    <property type="entry name" value="EGF"/>
    <property type="match status" value="2"/>
</dbReference>
<dbReference type="InterPro" id="IPR027397">
    <property type="entry name" value="Catenin-bd_sf"/>
</dbReference>
<evidence type="ECO:0000256" key="8">
    <source>
        <dbReference type="PROSITE-ProRule" id="PRU00043"/>
    </source>
</evidence>
<keyword evidence="9" id="KW-0245">EGF-like domain</keyword>
<dbReference type="InterPro" id="IPR001791">
    <property type="entry name" value="Laminin_G"/>
</dbReference>
<feature type="domain" description="Cadherin" evidence="15">
    <location>
        <begin position="1267"/>
        <end position="1367"/>
    </location>
</feature>
<dbReference type="SUPFAM" id="SSF57196">
    <property type="entry name" value="EGF/Laminin"/>
    <property type="match status" value="1"/>
</dbReference>
<dbReference type="Pfam" id="PF00028">
    <property type="entry name" value="Cadherin"/>
    <property type="match status" value="11"/>
</dbReference>
<dbReference type="Proteomes" id="UP000825002">
    <property type="component" value="Unassembled WGS sequence"/>
</dbReference>
<dbReference type="PROSITE" id="PS50025">
    <property type="entry name" value="LAM_G_DOMAIN"/>
    <property type="match status" value="2"/>
</dbReference>
<feature type="domain" description="Cadherin" evidence="15">
    <location>
        <begin position="580"/>
        <end position="685"/>
    </location>
</feature>
<keyword evidence="6 12" id="KW-0472">Membrane</keyword>
<keyword evidence="17" id="KW-1185">Reference proteome</keyword>
<evidence type="ECO:0000256" key="6">
    <source>
        <dbReference type="ARBA" id="ARBA00023136"/>
    </source>
</evidence>
<evidence type="ECO:0000256" key="4">
    <source>
        <dbReference type="ARBA" id="ARBA00022837"/>
    </source>
</evidence>
<evidence type="ECO:0000259" key="13">
    <source>
        <dbReference type="PROSITE" id="PS50025"/>
    </source>
</evidence>
<feature type="domain" description="EGF-like" evidence="14">
    <location>
        <begin position="1850"/>
        <end position="1888"/>
    </location>
</feature>
<evidence type="ECO:0000256" key="12">
    <source>
        <dbReference type="SAM" id="Phobius"/>
    </source>
</evidence>
<dbReference type="CDD" id="cd00053">
    <property type="entry name" value="EGF"/>
    <property type="match status" value="1"/>
</dbReference>
<dbReference type="PANTHER" id="PTHR24027">
    <property type="entry name" value="CADHERIN-23"/>
    <property type="match status" value="1"/>
</dbReference>
<comment type="caution">
    <text evidence="16">The sequence shown here is derived from an EMBL/GenBank/DDBJ whole genome shotgun (WGS) entry which is preliminary data.</text>
</comment>
<dbReference type="Pfam" id="PF01049">
    <property type="entry name" value="CADH_Y-type_LIR"/>
    <property type="match status" value="1"/>
</dbReference>
<feature type="domain" description="EGF-like" evidence="14">
    <location>
        <begin position="2097"/>
        <end position="2136"/>
    </location>
</feature>
<feature type="disulfide bond" evidence="9">
    <location>
        <begin position="2381"/>
        <end position="2398"/>
    </location>
</feature>
<comment type="subcellular location">
    <subcellularLocation>
        <location evidence="10">Cell membrane</location>
        <topology evidence="10">Single-pass type I membrane protein</topology>
    </subcellularLocation>
    <subcellularLocation>
        <location evidence="1">Membrane</location>
        <topology evidence="1">Single-pass membrane protein</topology>
    </subcellularLocation>
</comment>
<feature type="disulfide bond" evidence="9">
    <location>
        <begin position="2400"/>
        <end position="2409"/>
    </location>
</feature>
<keyword evidence="7 9" id="KW-1015">Disulfide bond</keyword>
<feature type="domain" description="Cadherin" evidence="15">
    <location>
        <begin position="695"/>
        <end position="801"/>
    </location>
</feature>
<dbReference type="InterPro" id="IPR002126">
    <property type="entry name" value="Cadherin-like_dom"/>
</dbReference>
<feature type="domain" description="Laminin G" evidence="13">
    <location>
        <begin position="2139"/>
        <end position="2328"/>
    </location>
</feature>
<feature type="domain" description="EGF-like" evidence="14">
    <location>
        <begin position="2372"/>
        <end position="2410"/>
    </location>
</feature>
<dbReference type="CDD" id="cd11304">
    <property type="entry name" value="Cadherin_repeat"/>
    <property type="match status" value="15"/>
</dbReference>
<dbReference type="EMBL" id="JAIFTH010000183">
    <property type="protein sequence ID" value="KAG9510290.1"/>
    <property type="molecule type" value="Genomic_DNA"/>
</dbReference>
<keyword evidence="5 12" id="KW-1133">Transmembrane helix</keyword>
<evidence type="ECO:0000256" key="9">
    <source>
        <dbReference type="PROSITE-ProRule" id="PRU00076"/>
    </source>
</evidence>
<evidence type="ECO:0000259" key="15">
    <source>
        <dbReference type="PROSITE" id="PS50268"/>
    </source>
</evidence>
<evidence type="ECO:0000256" key="3">
    <source>
        <dbReference type="ARBA" id="ARBA00022737"/>
    </source>
</evidence>